<accession>A0A1G9RGP5</accession>
<proteinExistence type="predicted"/>
<gene>
    <name evidence="2" type="ORF">SAMN05216244_1978</name>
</gene>
<dbReference type="PANTHER" id="PTHR43312">
    <property type="entry name" value="D-THREO-ALDOSE 1-DEHYDROGENASE"/>
    <property type="match status" value="1"/>
</dbReference>
<feature type="domain" description="NADP-dependent oxidoreductase" evidence="1">
    <location>
        <begin position="37"/>
        <end position="290"/>
    </location>
</feature>
<reference evidence="3" key="1">
    <citation type="submission" date="2016-10" db="EMBL/GenBank/DDBJ databases">
        <authorList>
            <person name="Varghese N."/>
            <person name="Submissions S."/>
        </authorList>
    </citation>
    <scope>NUCLEOTIDE SEQUENCE [LARGE SCALE GENOMIC DNA]</scope>
    <source>
        <strain evidence="3">CGMCC 1.6199</strain>
    </source>
</reference>
<dbReference type="Proteomes" id="UP000182347">
    <property type="component" value="Unassembled WGS sequence"/>
</dbReference>
<keyword evidence="3" id="KW-1185">Reference proteome</keyword>
<protein>
    <submittedName>
        <fullName evidence="2">Predicted oxidoreductase</fullName>
    </submittedName>
</protein>
<dbReference type="STRING" id="482461.SAMN05216244_1978"/>
<dbReference type="PANTHER" id="PTHR43312:SF1">
    <property type="entry name" value="NADP-DEPENDENT OXIDOREDUCTASE DOMAIN-CONTAINING PROTEIN"/>
    <property type="match status" value="1"/>
</dbReference>
<evidence type="ECO:0000313" key="2">
    <source>
        <dbReference type="EMBL" id="SDM22230.1"/>
    </source>
</evidence>
<sequence>MEKALQRRFITKMDASPTFFGVRFIPQAKQGVEPKAGEFARQKEYSILESMLDKGMNVIEATSVDSIERFRSLLPDRREELIVCLTCNLSSLSLREEDIVSFQAVKRSIDTLLGQFPADTIDILFFDYAAVPSHLTKKGEVLQAMKAVQDEGKVSFLGACLDNLPSEEFILTNTFDAIQLEYNLINQANENSIKLANEKGIGVFIRNGLANGQLDAGHSSPAKDVKFQELLDMVGGDQEQLHRLALHFLFQNKAVNTVLLNATGLAEFQQYMRALEEEVDEWLLQRVTAVYKS</sequence>
<evidence type="ECO:0000313" key="3">
    <source>
        <dbReference type="Proteomes" id="UP000182347"/>
    </source>
</evidence>
<organism evidence="2 3">
    <name type="scientific">Sediminibacillus halophilus</name>
    <dbReference type="NCBI Taxonomy" id="482461"/>
    <lineage>
        <taxon>Bacteria</taxon>
        <taxon>Bacillati</taxon>
        <taxon>Bacillota</taxon>
        <taxon>Bacilli</taxon>
        <taxon>Bacillales</taxon>
        <taxon>Bacillaceae</taxon>
        <taxon>Sediminibacillus</taxon>
    </lineage>
</organism>
<dbReference type="OrthoDB" id="9773828at2"/>
<dbReference type="Pfam" id="PF00248">
    <property type="entry name" value="Aldo_ket_red"/>
    <property type="match status" value="1"/>
</dbReference>
<dbReference type="RefSeq" id="WP_074598642.1">
    <property type="nucleotide sequence ID" value="NZ_FNHF01000002.1"/>
</dbReference>
<evidence type="ECO:0000259" key="1">
    <source>
        <dbReference type="Pfam" id="PF00248"/>
    </source>
</evidence>
<dbReference type="EMBL" id="FNHF01000002">
    <property type="protein sequence ID" value="SDM22230.1"/>
    <property type="molecule type" value="Genomic_DNA"/>
</dbReference>
<name>A0A1G9RGP5_9BACI</name>
<dbReference type="Gene3D" id="3.20.20.100">
    <property type="entry name" value="NADP-dependent oxidoreductase domain"/>
    <property type="match status" value="1"/>
</dbReference>
<dbReference type="AlphaFoldDB" id="A0A1G9RGP5"/>
<dbReference type="InterPro" id="IPR036812">
    <property type="entry name" value="NAD(P)_OxRdtase_dom_sf"/>
</dbReference>
<dbReference type="InterPro" id="IPR053135">
    <property type="entry name" value="AKR2_Oxidoreductase"/>
</dbReference>
<dbReference type="SUPFAM" id="SSF51430">
    <property type="entry name" value="NAD(P)-linked oxidoreductase"/>
    <property type="match status" value="1"/>
</dbReference>
<dbReference type="InterPro" id="IPR023210">
    <property type="entry name" value="NADP_OxRdtase_dom"/>
</dbReference>